<protein>
    <recommendedName>
        <fullName evidence="4">Sel1 repeat family protein</fullName>
    </recommendedName>
</protein>
<name>A0ABP7H9U9_9FLAO</name>
<evidence type="ECO:0000313" key="3">
    <source>
        <dbReference type="Proteomes" id="UP001501456"/>
    </source>
</evidence>
<evidence type="ECO:0000256" key="1">
    <source>
        <dbReference type="SAM" id="SignalP"/>
    </source>
</evidence>
<proteinExistence type="predicted"/>
<reference evidence="3" key="1">
    <citation type="journal article" date="2019" name="Int. J. Syst. Evol. Microbiol.">
        <title>The Global Catalogue of Microorganisms (GCM) 10K type strain sequencing project: providing services to taxonomists for standard genome sequencing and annotation.</title>
        <authorList>
            <consortium name="The Broad Institute Genomics Platform"/>
            <consortium name="The Broad Institute Genome Sequencing Center for Infectious Disease"/>
            <person name="Wu L."/>
            <person name="Ma J."/>
        </authorList>
    </citation>
    <scope>NUCLEOTIDE SEQUENCE [LARGE SCALE GENOMIC DNA]</scope>
    <source>
        <strain evidence="3">JCM 17525</strain>
    </source>
</reference>
<dbReference type="Proteomes" id="UP001501456">
    <property type="component" value="Unassembled WGS sequence"/>
</dbReference>
<organism evidence="2 3">
    <name type="scientific">Corallibacter vietnamensis</name>
    <dbReference type="NCBI Taxonomy" id="904130"/>
    <lineage>
        <taxon>Bacteria</taxon>
        <taxon>Pseudomonadati</taxon>
        <taxon>Bacteroidota</taxon>
        <taxon>Flavobacteriia</taxon>
        <taxon>Flavobacteriales</taxon>
        <taxon>Flavobacteriaceae</taxon>
        <taxon>Corallibacter</taxon>
    </lineage>
</organism>
<feature type="chain" id="PRO_5045551848" description="Sel1 repeat family protein" evidence="1">
    <location>
        <begin position="22"/>
        <end position="132"/>
    </location>
</feature>
<evidence type="ECO:0008006" key="4">
    <source>
        <dbReference type="Google" id="ProtNLM"/>
    </source>
</evidence>
<evidence type="ECO:0000313" key="2">
    <source>
        <dbReference type="EMBL" id="GAA3787588.1"/>
    </source>
</evidence>
<dbReference type="EMBL" id="BAABBI010000002">
    <property type="protein sequence ID" value="GAA3787588.1"/>
    <property type="molecule type" value="Genomic_DNA"/>
</dbReference>
<sequence>MIKKVFALLMFIVCYSNNTFSQQTEAIAYLGKTLNVPEPLKTNERFFKFEYNMAEARKAFLAKDYERTVYYVKTAERDGIHSSAFWFYLAISKLNLGDEGAGKKYLKIGFAEQGCWECGEAFEKIFGEKLKY</sequence>
<keyword evidence="3" id="KW-1185">Reference proteome</keyword>
<dbReference type="RefSeq" id="WP_344730075.1">
    <property type="nucleotide sequence ID" value="NZ_BAABBI010000002.1"/>
</dbReference>
<comment type="caution">
    <text evidence="2">The sequence shown here is derived from an EMBL/GenBank/DDBJ whole genome shotgun (WGS) entry which is preliminary data.</text>
</comment>
<gene>
    <name evidence="2" type="ORF">GCM10022271_20120</name>
</gene>
<accession>A0ABP7H9U9</accession>
<feature type="signal peptide" evidence="1">
    <location>
        <begin position="1"/>
        <end position="21"/>
    </location>
</feature>
<keyword evidence="1" id="KW-0732">Signal</keyword>